<name>A0ABS7YWC4_9FIRM</name>
<dbReference type="PANTHER" id="PTHR33308:SF9">
    <property type="entry name" value="PEPTIDOGLYCAN HYDROLASE FLGJ"/>
    <property type="match status" value="1"/>
</dbReference>
<gene>
    <name evidence="4" type="ORF">LDJ82_03855</name>
</gene>
<comment type="caution">
    <text evidence="4">The sequence shown here is derived from an EMBL/GenBank/DDBJ whole genome shotgun (WGS) entry which is preliminary data.</text>
</comment>
<dbReference type="InterPro" id="IPR013168">
    <property type="entry name" value="Cpl_7_lyso_C"/>
</dbReference>
<feature type="domain" description="Mannosyl-glycoprotein endo-beta-N-acetylglucosamidase-like" evidence="2">
    <location>
        <begin position="2"/>
        <end position="151"/>
    </location>
</feature>
<keyword evidence="5" id="KW-1185">Reference proteome</keyword>
<dbReference type="InterPro" id="IPR038765">
    <property type="entry name" value="Papain-like_cys_pep_sf"/>
</dbReference>
<dbReference type="Gene3D" id="2.10.70.40">
    <property type="entry name" value="peptidoglycan hydrolase"/>
    <property type="match status" value="1"/>
</dbReference>
<protein>
    <submittedName>
        <fullName evidence="4">Glucosaminidase domain-containing protein</fullName>
    </submittedName>
</protein>
<accession>A0ABS7YWC4</accession>
<organism evidence="4 5">
    <name type="scientific">Anaerococcus degeneri</name>
    <dbReference type="NCBI Taxonomy" id="361500"/>
    <lineage>
        <taxon>Bacteria</taxon>
        <taxon>Bacillati</taxon>
        <taxon>Bacillota</taxon>
        <taxon>Tissierellia</taxon>
        <taxon>Tissierellales</taxon>
        <taxon>Peptoniphilaceae</taxon>
        <taxon>Anaerococcus</taxon>
    </lineage>
</organism>
<feature type="domain" description="Cpl-7 lysozyme C-terminal" evidence="3">
    <location>
        <begin position="413"/>
        <end position="454"/>
    </location>
</feature>
<dbReference type="Pfam" id="PF08230">
    <property type="entry name" value="CW_7"/>
    <property type="match status" value="3"/>
</dbReference>
<dbReference type="Pfam" id="PF01832">
    <property type="entry name" value="Glucosaminidase"/>
    <property type="match status" value="1"/>
</dbReference>
<feature type="domain" description="Cpl-7 lysozyme C-terminal" evidence="3">
    <location>
        <begin position="460"/>
        <end position="500"/>
    </location>
</feature>
<dbReference type="SMART" id="SM00047">
    <property type="entry name" value="LYZ2"/>
    <property type="match status" value="1"/>
</dbReference>
<dbReference type="EMBL" id="JAIWIY010000001">
    <property type="protein sequence ID" value="MCA2096045.1"/>
    <property type="molecule type" value="Genomic_DNA"/>
</dbReference>
<evidence type="ECO:0000256" key="1">
    <source>
        <dbReference type="ARBA" id="ARBA00022801"/>
    </source>
</evidence>
<dbReference type="PANTHER" id="PTHR33308">
    <property type="entry name" value="PEPTIDOGLYCAN HYDROLASE FLGJ"/>
    <property type="match status" value="1"/>
</dbReference>
<sequence>MNNKEFIAKIGPLARAEEERSGVLASLTIAQAILESGWGKSGLTVKGNALFGIKAGSNWHGKVYNTKTQECFDGRNFETITAGFRAYNSWAESIKDHSELLTGLSRYKKVVGEKDYKKACREIQAAGYATDPNYANKLIQIIEENNLNQWNAATSAAGIGVSGKMNVNDFIKKLYNIKNNYRTIYAWGCFGGIMTNSMVENKAKQYPYMYDAATKAAMKRAGSQGAFGFDCVNLIKGILWGWNGNRNATWGGAVYASNGVPDISADGMINKCIGVSSNFNNIQPGEAVWLPGHIGVYVGNGRVIECTPKWTNGVQETALLNHGPIAGLNGRRWSRHGKIPYINYNAGYQPESPSQGSKKTNTEVAKEVLAGAWGNGNERKSNLEAAGYNYQQVQAEVNRILSGAKQPEPRKSVSEIAKEVLEGKWGNGSTRKSKLEAAGYSYNQVQAEVNRQLRKPTKSVTEVAKEVIAGKWGNGNERKRKLQEAGYNYNQVQAEVNKLV</sequence>
<evidence type="ECO:0000313" key="5">
    <source>
        <dbReference type="Proteomes" id="UP001198374"/>
    </source>
</evidence>
<evidence type="ECO:0000259" key="2">
    <source>
        <dbReference type="SMART" id="SM00047"/>
    </source>
</evidence>
<evidence type="ECO:0000259" key="3">
    <source>
        <dbReference type="SMART" id="SM01095"/>
    </source>
</evidence>
<dbReference type="Gene3D" id="3.90.1720.10">
    <property type="entry name" value="endopeptidase domain like (from Nostoc punctiforme)"/>
    <property type="match status" value="1"/>
</dbReference>
<dbReference type="InterPro" id="IPR051056">
    <property type="entry name" value="Glycosyl_Hydrolase_73"/>
</dbReference>
<feature type="domain" description="Cpl-7 lysozyme C-terminal" evidence="3">
    <location>
        <begin position="363"/>
        <end position="402"/>
    </location>
</feature>
<reference evidence="5" key="1">
    <citation type="submission" date="2023-07" db="EMBL/GenBank/DDBJ databases">
        <title>FDA dAtabase for Regulatory Grade micrObial Sequences (FDA-ARGOS): Supporting development and validation of Infectious Disease Dx tests.</title>
        <authorList>
            <person name="Sproer C."/>
            <person name="Gronow S."/>
            <person name="Severitt S."/>
            <person name="Schroder I."/>
            <person name="Tallon L."/>
            <person name="Sadzewicz L."/>
            <person name="Zhao X."/>
            <person name="Boylan J."/>
            <person name="Ott S."/>
            <person name="Bowen H."/>
            <person name="Vavikolanu K."/>
            <person name="Hazen T."/>
            <person name="Aluvathingal J."/>
            <person name="Nadendla S."/>
            <person name="Lowell S."/>
            <person name="Myers T."/>
            <person name="Yan Y."/>
        </authorList>
    </citation>
    <scope>NUCLEOTIDE SEQUENCE [LARGE SCALE GENOMIC DNA]</scope>
    <source>
        <strain evidence="5">FDAARGOS_1538</strain>
    </source>
</reference>
<dbReference type="PRINTS" id="PR01002">
    <property type="entry name" value="FLGFLGJ"/>
</dbReference>
<dbReference type="SMART" id="SM01095">
    <property type="entry name" value="Cpl-7"/>
    <property type="match status" value="3"/>
</dbReference>
<evidence type="ECO:0000313" key="4">
    <source>
        <dbReference type="EMBL" id="MCA2096045.1"/>
    </source>
</evidence>
<dbReference type="RefSeq" id="WP_225304630.1">
    <property type="nucleotide sequence ID" value="NZ_JAGGLO010000004.1"/>
</dbReference>
<dbReference type="Gene3D" id="1.10.530.10">
    <property type="match status" value="1"/>
</dbReference>
<keyword evidence="1" id="KW-0378">Hydrolase</keyword>
<proteinExistence type="predicted"/>
<dbReference type="InterPro" id="IPR002901">
    <property type="entry name" value="MGlyc_endo_b_GlcNAc-like_dom"/>
</dbReference>
<dbReference type="Proteomes" id="UP001198374">
    <property type="component" value="Unassembled WGS sequence"/>
</dbReference>
<dbReference type="SUPFAM" id="SSF54001">
    <property type="entry name" value="Cysteine proteinases"/>
    <property type="match status" value="1"/>
</dbReference>